<evidence type="ECO:0000259" key="7">
    <source>
        <dbReference type="Pfam" id="PF07715"/>
    </source>
</evidence>
<feature type="domain" description="TonB-dependent receptor-like beta-barrel" evidence="6">
    <location>
        <begin position="410"/>
        <end position="905"/>
    </location>
</feature>
<feature type="chain" id="PRO_5011712678" evidence="5">
    <location>
        <begin position="21"/>
        <end position="941"/>
    </location>
</feature>
<evidence type="ECO:0000259" key="6">
    <source>
        <dbReference type="Pfam" id="PF00593"/>
    </source>
</evidence>
<dbReference type="OrthoDB" id="9768470at2"/>
<dbReference type="PANTHER" id="PTHR40980">
    <property type="entry name" value="PLUG DOMAIN-CONTAINING PROTEIN"/>
    <property type="match status" value="1"/>
</dbReference>
<dbReference type="STRING" id="262004.SAMN04489796_101147"/>
<dbReference type="AlphaFoldDB" id="A0A1G7VU63"/>
<keyword evidence="2 4" id="KW-0472">Membrane</keyword>
<dbReference type="Proteomes" id="UP000199492">
    <property type="component" value="Unassembled WGS sequence"/>
</dbReference>
<accession>A0A1G7VU63</accession>
<organism evidence="8 9">
    <name type="scientific">Winogradskyella thalassocola</name>
    <dbReference type="NCBI Taxonomy" id="262004"/>
    <lineage>
        <taxon>Bacteria</taxon>
        <taxon>Pseudomonadati</taxon>
        <taxon>Bacteroidota</taxon>
        <taxon>Flavobacteriia</taxon>
        <taxon>Flavobacteriales</taxon>
        <taxon>Flavobacteriaceae</taxon>
        <taxon>Winogradskyella</taxon>
    </lineage>
</organism>
<evidence type="ECO:0000256" key="2">
    <source>
        <dbReference type="ARBA" id="ARBA00023136"/>
    </source>
</evidence>
<keyword evidence="3" id="KW-0998">Cell outer membrane</keyword>
<dbReference type="Pfam" id="PF00593">
    <property type="entry name" value="TonB_dep_Rec_b-barrel"/>
    <property type="match status" value="1"/>
</dbReference>
<name>A0A1G7VU63_9FLAO</name>
<dbReference type="InterPro" id="IPR037066">
    <property type="entry name" value="Plug_dom_sf"/>
</dbReference>
<evidence type="ECO:0000256" key="1">
    <source>
        <dbReference type="ARBA" id="ARBA00004442"/>
    </source>
</evidence>
<dbReference type="Pfam" id="PF07715">
    <property type="entry name" value="Plug"/>
    <property type="match status" value="1"/>
</dbReference>
<dbReference type="GO" id="GO:0009279">
    <property type="term" value="C:cell outer membrane"/>
    <property type="evidence" value="ECO:0007669"/>
    <property type="project" value="UniProtKB-SubCell"/>
</dbReference>
<dbReference type="InterPro" id="IPR036942">
    <property type="entry name" value="Beta-barrel_TonB_sf"/>
</dbReference>
<dbReference type="InterPro" id="IPR008969">
    <property type="entry name" value="CarboxyPept-like_regulatory"/>
</dbReference>
<evidence type="ECO:0000256" key="4">
    <source>
        <dbReference type="RuleBase" id="RU003357"/>
    </source>
</evidence>
<dbReference type="SUPFAM" id="SSF56935">
    <property type="entry name" value="Porins"/>
    <property type="match status" value="1"/>
</dbReference>
<dbReference type="PANTHER" id="PTHR40980:SF5">
    <property type="entry name" value="TONB-DEPENDENT RECEPTOR"/>
    <property type="match status" value="1"/>
</dbReference>
<dbReference type="Gene3D" id="2.40.170.20">
    <property type="entry name" value="TonB-dependent receptor, beta-barrel domain"/>
    <property type="match status" value="1"/>
</dbReference>
<evidence type="ECO:0000256" key="5">
    <source>
        <dbReference type="SAM" id="SignalP"/>
    </source>
</evidence>
<dbReference type="InterPro" id="IPR000531">
    <property type="entry name" value="Beta-barrel_TonB"/>
</dbReference>
<feature type="signal peptide" evidence="5">
    <location>
        <begin position="1"/>
        <end position="20"/>
    </location>
</feature>
<evidence type="ECO:0000256" key="3">
    <source>
        <dbReference type="ARBA" id="ARBA00023237"/>
    </source>
</evidence>
<proteinExistence type="inferred from homology"/>
<keyword evidence="5" id="KW-0732">Signal</keyword>
<comment type="subcellular location">
    <subcellularLocation>
        <location evidence="1 4">Cell outer membrane</location>
    </subcellularLocation>
</comment>
<evidence type="ECO:0000313" key="9">
    <source>
        <dbReference type="Proteomes" id="UP000199492"/>
    </source>
</evidence>
<sequence length="941" mass="104627">MIKSISLFFAILLSFSFLSAQQTGTVTGKIFDGEFNDVLPFANVVVQNSATGSTTDFDGEYKLTLDEGTYTLVYSFVGYETKVITDVIIEADKVLELNVTLNPSSSALSEVVITTSARRNTEESVLNLQRNSAVLLDGLSIESIKKAGASDIASAIKSVPGVSVQGGKFVYVRGLGDRYTKSILNGMDIPGLDPDKNTVQMDVFPTNILENIIVIKSGSADLPADFTGGVVDIITKDFPSQKSMSFSLSTSYNPDMTFNSNYVTYKGSGTDFLGFDGGDRDLPISSTTSVPNPASGDNSSLEGITRSFNSTLATERETSLPNFSFGFNYGNQFDVGENRLGLIASLNYKNETLFYEGFENGVYQKNEDRSINALRFDRRQIGDLGENNVLLSGLVGLSYKTDNAKYNFNVLHIQSGESRAALFRQNTEISNDIDVDKDNLEYTQRSLTNFLIGGQHNDIENDFVTEWKVSPSFSRVYDKDVRLTTFILNNDGSTSISSDAGFPQRLWRDLEEFNATAKVDFTKKYDLFDNQAALKFGALGSYKQRNYDIYKYEVAFRAVTTSDFNGDPNAILDPSNIWTPETNSGSYIRGNFEPANSYESTQNTIAAYVSNEFKITEKLKSIIGVRAEYFTTFFTGQNNSGSEIYDNEQTIDELDLFPSANFIYEASEKSNIRLSYFRTVARPSFKESSVVQISDLLTGLIFLGNIDLQPSYINNFDARYEFFGEKAQMFAVSAFYKRFKDPIELVAYSYVAPNQFTPRNSPEAQVLGLEFEGRKNFNFISESLADLSLNVNVSIIQSEIEMAKGEGQEYESRQQFARDGETIDDTRELQGQSPFLVNVGLNYNNSESGFETGVFYNVQGKTLEVVGFGQNPDVYTQSFNSLNFNLSKSFGKDNRSKLSLKIDNILNDDRLSQYESYGDVSANFSSRNPGTTFSLGYSMNL</sequence>
<dbReference type="EMBL" id="FNCZ01000001">
    <property type="protein sequence ID" value="SDG63334.1"/>
    <property type="molecule type" value="Genomic_DNA"/>
</dbReference>
<dbReference type="Gene3D" id="2.60.40.1120">
    <property type="entry name" value="Carboxypeptidase-like, regulatory domain"/>
    <property type="match status" value="1"/>
</dbReference>
<gene>
    <name evidence="8" type="ORF">SAMN04489796_101147</name>
</gene>
<keyword evidence="8" id="KW-0675">Receptor</keyword>
<keyword evidence="9" id="KW-1185">Reference proteome</keyword>
<dbReference type="InterPro" id="IPR012910">
    <property type="entry name" value="Plug_dom"/>
</dbReference>
<dbReference type="SUPFAM" id="SSF49464">
    <property type="entry name" value="Carboxypeptidase regulatory domain-like"/>
    <property type="match status" value="1"/>
</dbReference>
<protein>
    <submittedName>
        <fullName evidence="8">TonB-dependent receptor</fullName>
    </submittedName>
</protein>
<dbReference type="Gene3D" id="2.170.130.10">
    <property type="entry name" value="TonB-dependent receptor, plug domain"/>
    <property type="match status" value="1"/>
</dbReference>
<dbReference type="Pfam" id="PF13715">
    <property type="entry name" value="CarbopepD_reg_2"/>
    <property type="match status" value="1"/>
</dbReference>
<evidence type="ECO:0000313" key="8">
    <source>
        <dbReference type="EMBL" id="SDG63334.1"/>
    </source>
</evidence>
<dbReference type="RefSeq" id="WP_092465675.1">
    <property type="nucleotide sequence ID" value="NZ_FNCZ01000001.1"/>
</dbReference>
<reference evidence="9" key="1">
    <citation type="submission" date="2016-10" db="EMBL/GenBank/DDBJ databases">
        <authorList>
            <person name="Varghese N."/>
            <person name="Submissions S."/>
        </authorList>
    </citation>
    <scope>NUCLEOTIDE SEQUENCE [LARGE SCALE GENOMIC DNA]</scope>
    <source>
        <strain evidence="9">DSM 15363</strain>
    </source>
</reference>
<comment type="similarity">
    <text evidence="4">Belongs to the TonB-dependent receptor family.</text>
</comment>
<feature type="domain" description="TonB-dependent receptor plug" evidence="7">
    <location>
        <begin position="139"/>
        <end position="230"/>
    </location>
</feature>
<keyword evidence="4" id="KW-0798">TonB box</keyword>